<organism evidence="2 3">
    <name type="scientific">Giardia duodenalis assemblage B</name>
    <dbReference type="NCBI Taxonomy" id="1394984"/>
    <lineage>
        <taxon>Eukaryota</taxon>
        <taxon>Metamonada</taxon>
        <taxon>Diplomonadida</taxon>
        <taxon>Hexamitidae</taxon>
        <taxon>Giardiinae</taxon>
        <taxon>Giardia</taxon>
    </lineage>
</organism>
<evidence type="ECO:0000313" key="2">
    <source>
        <dbReference type="EMBL" id="KWX13962.1"/>
    </source>
</evidence>
<accession>A0A132NWA5</accession>
<keyword evidence="1" id="KW-1133">Transmembrane helix</keyword>
<sequence>MKKRLQWQRVPALRLSLLLSYRHTFLLLPNSSFTLSWHLASSNLHMVLQHNNQPVNPYRIRIQVYMRDLGLKPSKEYPRIPYYLSGPLVTLLIGISAILGSIMLGVIMYLIIDAKFCGTNANIHSVSLSSAATLGTNGLTSLLHQTEIPTYDGGYDIIVRSTPEVDTFNPNGNFSFAMLLNYTAYPNANRRSSLVALNITGNRAESPSSMAGSTVSLHVSNPNRKRIYITEPWFDYGYWTSMAQDHPTTKSDIPLWLVDMKEAGRGRQGRRICAADYGAEIVISSELFQIDPLVVREFAGEDVTFSNIVVRGESILDLTPRPQDGHVNVQLLEADVAKLYMNKPPETIRIVMHDKTSFLLLAIPFVEAPSLSLYRTIYRSFETVAYMRPSIQLVAQPIVEIDVVADRSFADQVSCHEELDRSLTFIAAEPTLSKIILIVAPVGLGMCSCGESSSGRCVVSRSVESSYIIKQQC</sequence>
<gene>
    <name evidence="2" type="ORF">QR46_2040</name>
</gene>
<proteinExistence type="predicted"/>
<name>A0A132NWA5_GIAIN</name>
<evidence type="ECO:0000313" key="3">
    <source>
        <dbReference type="Proteomes" id="UP000070089"/>
    </source>
</evidence>
<dbReference type="AlphaFoldDB" id="A0A132NWA5"/>
<comment type="caution">
    <text evidence="2">The sequence shown here is derived from an EMBL/GenBank/DDBJ whole genome shotgun (WGS) entry which is preliminary data.</text>
</comment>
<dbReference type="OrthoDB" id="10255803at2759"/>
<evidence type="ECO:0000256" key="1">
    <source>
        <dbReference type="SAM" id="Phobius"/>
    </source>
</evidence>
<reference evidence="2 3" key="1">
    <citation type="journal article" date="2015" name="Mol. Biochem. Parasitol.">
        <title>Identification of polymorphic genes for use in assemblage B genotyping assays through comparative genomics of multiple assemblage B Giardia duodenalis isolates.</title>
        <authorList>
            <person name="Wielinga C."/>
            <person name="Thompson R.C."/>
            <person name="Monis P."/>
            <person name="Ryan U."/>
        </authorList>
    </citation>
    <scope>NUCLEOTIDE SEQUENCE [LARGE SCALE GENOMIC DNA]</scope>
    <source>
        <strain evidence="2 3">BAH15c1</strain>
    </source>
</reference>
<dbReference type="VEuPathDB" id="GiardiaDB:QR46_2040"/>
<feature type="transmembrane region" description="Helical" evidence="1">
    <location>
        <begin position="82"/>
        <end position="112"/>
    </location>
</feature>
<keyword evidence="1" id="KW-0812">Transmembrane</keyword>
<protein>
    <submittedName>
        <fullName evidence="2">Uncharacterized protein</fullName>
    </submittedName>
</protein>
<keyword evidence="1" id="KW-0472">Membrane</keyword>
<dbReference type="Proteomes" id="UP000070089">
    <property type="component" value="Unassembled WGS sequence"/>
</dbReference>
<dbReference type="EMBL" id="JXTI01000049">
    <property type="protein sequence ID" value="KWX13962.1"/>
    <property type="molecule type" value="Genomic_DNA"/>
</dbReference>